<dbReference type="EMBL" id="SMLW01000186">
    <property type="protein sequence ID" value="MTI23460.1"/>
    <property type="molecule type" value="Genomic_DNA"/>
</dbReference>
<organism evidence="1 2">
    <name type="scientific">Fulvivirga kasyanovii</name>
    <dbReference type="NCBI Taxonomy" id="396812"/>
    <lineage>
        <taxon>Bacteria</taxon>
        <taxon>Pseudomonadati</taxon>
        <taxon>Bacteroidota</taxon>
        <taxon>Cytophagia</taxon>
        <taxon>Cytophagales</taxon>
        <taxon>Fulvivirgaceae</taxon>
        <taxon>Fulvivirga</taxon>
    </lineage>
</organism>
<gene>
    <name evidence="1" type="ORF">E1163_00700</name>
</gene>
<keyword evidence="2" id="KW-1185">Reference proteome</keyword>
<sequence>MLKENIVEFDTLVIKETTSGNGLFLWDIPNYQNMLKGDIAELDKATAEKILYNYSDQSQYFPLIALKYETPDILILFTLQNGISKGFIMSTFKGNKKVDELNLWELSGVNDFKELAEKMTLDHGVSKGEKYYFHVFSNNYYEGYYFVNVLLNGEIDVEKIELKEGDIP</sequence>
<proteinExistence type="predicted"/>
<evidence type="ECO:0000313" key="1">
    <source>
        <dbReference type="EMBL" id="MTI23460.1"/>
    </source>
</evidence>
<protein>
    <submittedName>
        <fullName evidence="1">Uncharacterized protein</fullName>
    </submittedName>
</protein>
<name>A0ABW9RKM7_9BACT</name>
<accession>A0ABW9RKM7</accession>
<comment type="caution">
    <text evidence="1">The sequence shown here is derived from an EMBL/GenBank/DDBJ whole genome shotgun (WGS) entry which is preliminary data.</text>
</comment>
<reference evidence="1 2" key="1">
    <citation type="submission" date="2019-02" db="EMBL/GenBank/DDBJ databases">
        <authorList>
            <person name="Goldberg S.R."/>
            <person name="Haltli B.A."/>
            <person name="Correa H."/>
            <person name="Russell K.G."/>
        </authorList>
    </citation>
    <scope>NUCLEOTIDE SEQUENCE [LARGE SCALE GENOMIC DNA]</scope>
    <source>
        <strain evidence="1 2">JCM 16186</strain>
    </source>
</reference>
<evidence type="ECO:0000313" key="2">
    <source>
        <dbReference type="Proteomes" id="UP000798808"/>
    </source>
</evidence>
<dbReference type="Proteomes" id="UP000798808">
    <property type="component" value="Unassembled WGS sequence"/>
</dbReference>